<accession>A0ABQ0GRX8</accession>
<proteinExistence type="predicted"/>
<comment type="caution">
    <text evidence="1">The sequence shown here is derived from an EMBL/GenBank/DDBJ whole genome shotgun (WGS) entry which is preliminary data.</text>
</comment>
<keyword evidence="2" id="KW-1185">Reference proteome</keyword>
<dbReference type="GeneID" id="98181431"/>
<organism evidence="1 2">
    <name type="scientific">Madurella fahalii</name>
    <dbReference type="NCBI Taxonomy" id="1157608"/>
    <lineage>
        <taxon>Eukaryota</taxon>
        <taxon>Fungi</taxon>
        <taxon>Dikarya</taxon>
        <taxon>Ascomycota</taxon>
        <taxon>Pezizomycotina</taxon>
        <taxon>Sordariomycetes</taxon>
        <taxon>Sordariomycetidae</taxon>
        <taxon>Sordariales</taxon>
        <taxon>Sordariales incertae sedis</taxon>
        <taxon>Madurella</taxon>
    </lineage>
</organism>
<protein>
    <submittedName>
        <fullName evidence="1">Uncharacterized protein</fullName>
    </submittedName>
</protein>
<gene>
    <name evidence="1" type="ORF">MFIFM68171_10689</name>
</gene>
<name>A0ABQ0GRX8_9PEZI</name>
<reference evidence="1 2" key="1">
    <citation type="submission" date="2024-09" db="EMBL/GenBank/DDBJ databases">
        <title>Itraconazole resistance in Madurella fahalii resulting from another homologue of gene encoding cytochrome P450 14-alpha sterol demethylase (CYP51).</title>
        <authorList>
            <person name="Yoshioka I."/>
            <person name="Fahal A.H."/>
            <person name="Kaneko S."/>
            <person name="Yaguchi T."/>
        </authorList>
    </citation>
    <scope>NUCLEOTIDE SEQUENCE [LARGE SCALE GENOMIC DNA]</scope>
    <source>
        <strain evidence="1 2">IFM 68171</strain>
    </source>
</reference>
<evidence type="ECO:0000313" key="2">
    <source>
        <dbReference type="Proteomes" id="UP001628179"/>
    </source>
</evidence>
<evidence type="ECO:0000313" key="1">
    <source>
        <dbReference type="EMBL" id="GAB1320479.1"/>
    </source>
</evidence>
<dbReference type="Proteomes" id="UP001628179">
    <property type="component" value="Unassembled WGS sequence"/>
</dbReference>
<dbReference type="RefSeq" id="XP_070922209.1">
    <property type="nucleotide sequence ID" value="XM_071066108.1"/>
</dbReference>
<dbReference type="EMBL" id="BAAFSV010000006">
    <property type="protein sequence ID" value="GAB1320479.1"/>
    <property type="molecule type" value="Genomic_DNA"/>
</dbReference>
<sequence length="134" mass="14247">MNELTGLVPSKGAVLALDRGMLLSLQRLLRLGLVAFGRGLQFGQPDGSGRAEGSRGQGGIGLRQPLLGLDLLPLEELIVIAEMRGHGAPFQASLVTVFLMNDRRTDLVKTLRSRKMCASSTTASSSGRSSKLTK</sequence>